<dbReference type="InterPro" id="IPR047057">
    <property type="entry name" value="MerR_fam"/>
</dbReference>
<gene>
    <name evidence="6" type="ORF">KSX_42090</name>
</gene>
<evidence type="ECO:0000256" key="4">
    <source>
        <dbReference type="ARBA" id="ARBA00023163"/>
    </source>
</evidence>
<keyword evidence="2" id="KW-0805">Transcription regulation</keyword>
<protein>
    <recommendedName>
        <fullName evidence="5">HTH merR-type domain-containing protein</fullName>
    </recommendedName>
</protein>
<dbReference type="PANTHER" id="PTHR30204">
    <property type="entry name" value="REDOX-CYCLING DRUG-SENSING TRANSCRIPTIONAL ACTIVATOR SOXR"/>
    <property type="match status" value="1"/>
</dbReference>
<evidence type="ECO:0000256" key="3">
    <source>
        <dbReference type="ARBA" id="ARBA00023125"/>
    </source>
</evidence>
<reference evidence="6" key="1">
    <citation type="submission" date="2020-10" db="EMBL/GenBank/DDBJ databases">
        <title>Taxonomic study of unclassified bacteria belonging to the class Ktedonobacteria.</title>
        <authorList>
            <person name="Yabe S."/>
            <person name="Wang C.M."/>
            <person name="Zheng Y."/>
            <person name="Sakai Y."/>
            <person name="Cavaletti L."/>
            <person name="Monciardini P."/>
            <person name="Donadio S."/>
        </authorList>
    </citation>
    <scope>NUCLEOTIDE SEQUENCE</scope>
    <source>
        <strain evidence="6">SOSP1-1</strain>
    </source>
</reference>
<dbReference type="PROSITE" id="PS50937">
    <property type="entry name" value="HTH_MERR_2"/>
    <property type="match status" value="1"/>
</dbReference>
<dbReference type="Pfam" id="PF13411">
    <property type="entry name" value="MerR_1"/>
    <property type="match status" value="1"/>
</dbReference>
<proteinExistence type="predicted"/>
<evidence type="ECO:0000256" key="2">
    <source>
        <dbReference type="ARBA" id="ARBA00023015"/>
    </source>
</evidence>
<dbReference type="Gene3D" id="1.10.1660.10">
    <property type="match status" value="1"/>
</dbReference>
<dbReference type="PANTHER" id="PTHR30204:SF69">
    <property type="entry name" value="MERR-FAMILY TRANSCRIPTIONAL REGULATOR"/>
    <property type="match status" value="1"/>
</dbReference>
<keyword evidence="7" id="KW-1185">Reference proteome</keyword>
<dbReference type="GO" id="GO:0003677">
    <property type="term" value="F:DNA binding"/>
    <property type="evidence" value="ECO:0007669"/>
    <property type="project" value="UniProtKB-KW"/>
</dbReference>
<keyword evidence="4" id="KW-0804">Transcription</keyword>
<evidence type="ECO:0000259" key="5">
    <source>
        <dbReference type="PROSITE" id="PS50937"/>
    </source>
</evidence>
<dbReference type="GO" id="GO:0003700">
    <property type="term" value="F:DNA-binding transcription factor activity"/>
    <property type="evidence" value="ECO:0007669"/>
    <property type="project" value="InterPro"/>
</dbReference>
<evidence type="ECO:0000256" key="1">
    <source>
        <dbReference type="ARBA" id="ARBA00022491"/>
    </source>
</evidence>
<accession>A0A8J3MTL3</accession>
<evidence type="ECO:0000313" key="6">
    <source>
        <dbReference type="EMBL" id="GHO46046.1"/>
    </source>
</evidence>
<evidence type="ECO:0000313" key="7">
    <source>
        <dbReference type="Proteomes" id="UP000612362"/>
    </source>
</evidence>
<dbReference type="InterPro" id="IPR000551">
    <property type="entry name" value="MerR-type_HTH_dom"/>
</dbReference>
<dbReference type="Proteomes" id="UP000612362">
    <property type="component" value="Unassembled WGS sequence"/>
</dbReference>
<dbReference type="SUPFAM" id="SSF46955">
    <property type="entry name" value="Putative DNA-binding domain"/>
    <property type="match status" value="1"/>
</dbReference>
<dbReference type="InterPro" id="IPR009061">
    <property type="entry name" value="DNA-bd_dom_put_sf"/>
</dbReference>
<organism evidence="6 7">
    <name type="scientific">Ktedonospora formicarum</name>
    <dbReference type="NCBI Taxonomy" id="2778364"/>
    <lineage>
        <taxon>Bacteria</taxon>
        <taxon>Bacillati</taxon>
        <taxon>Chloroflexota</taxon>
        <taxon>Ktedonobacteria</taxon>
        <taxon>Ktedonobacterales</taxon>
        <taxon>Ktedonobacteraceae</taxon>
        <taxon>Ktedonospora</taxon>
    </lineage>
</organism>
<sequence length="175" mass="20333">MRIKELEEKTGLTRHTIRFYEKQGFLGEHLIHREGNNYRDYPEEMVTYLLMLKAGQAAGFTLAELKELITADEANELSLQRKGEHIRQKMREIEKKKAELEHIHRFLAYKLSLLKSESTETSLDGTYIIPEMLTAPSPNLWNVCLSRLKGEQPMTLFSINEEEGKTFEDDSRSLS</sequence>
<feature type="domain" description="HTH merR-type" evidence="5">
    <location>
        <begin position="1"/>
        <end position="71"/>
    </location>
</feature>
<dbReference type="RefSeq" id="WP_220195449.1">
    <property type="nucleotide sequence ID" value="NZ_BNJF01000002.1"/>
</dbReference>
<keyword evidence="1" id="KW-0678">Repressor</keyword>
<name>A0A8J3MTL3_9CHLR</name>
<dbReference type="SMART" id="SM00422">
    <property type="entry name" value="HTH_MERR"/>
    <property type="match status" value="1"/>
</dbReference>
<dbReference type="EMBL" id="BNJF01000002">
    <property type="protein sequence ID" value="GHO46046.1"/>
    <property type="molecule type" value="Genomic_DNA"/>
</dbReference>
<dbReference type="AlphaFoldDB" id="A0A8J3MTL3"/>
<keyword evidence="3" id="KW-0238">DNA-binding</keyword>
<comment type="caution">
    <text evidence="6">The sequence shown here is derived from an EMBL/GenBank/DDBJ whole genome shotgun (WGS) entry which is preliminary data.</text>
</comment>